<dbReference type="InterPro" id="IPR001451">
    <property type="entry name" value="Hexapep"/>
</dbReference>
<protein>
    <recommendedName>
        <fullName evidence="1">Acetyltransferase</fullName>
        <ecNumber evidence="1">2.3.1.-</ecNumber>
    </recommendedName>
</protein>
<gene>
    <name evidence="2" type="ORF">QUW44_09665</name>
</gene>
<dbReference type="PANTHER" id="PTHR43017">
    <property type="entry name" value="GALACTOSIDE O-ACETYLTRANSFERASE"/>
    <property type="match status" value="1"/>
</dbReference>
<sequence>MGNNVVCGANVVIIGDISIGNNCIIGAGSVVVKSIPDNSVVVGNPAHVIRKINPNIKLEI</sequence>
<evidence type="ECO:0000313" key="3">
    <source>
        <dbReference type="Proteomes" id="UP001529343"/>
    </source>
</evidence>
<proteinExistence type="inferred from homology"/>
<dbReference type="InterPro" id="IPR011004">
    <property type="entry name" value="Trimer_LpxA-like_sf"/>
</dbReference>
<evidence type="ECO:0000256" key="1">
    <source>
        <dbReference type="RuleBase" id="RU367021"/>
    </source>
</evidence>
<comment type="caution">
    <text evidence="2">The sequence shown here is derived from an EMBL/GenBank/DDBJ whole genome shotgun (WGS) entry which is preliminary data.</text>
</comment>
<dbReference type="Gene3D" id="2.160.10.10">
    <property type="entry name" value="Hexapeptide repeat proteins"/>
    <property type="match status" value="1"/>
</dbReference>
<accession>A0ABT7V229</accession>
<keyword evidence="1" id="KW-0808">Transferase</keyword>
<dbReference type="EC" id="2.3.1.-" evidence="1"/>
<dbReference type="InterPro" id="IPR039369">
    <property type="entry name" value="LacA-like"/>
</dbReference>
<dbReference type="EMBL" id="JAUDDW010000068">
    <property type="protein sequence ID" value="MDM8267377.1"/>
    <property type="molecule type" value="Genomic_DNA"/>
</dbReference>
<dbReference type="PANTHER" id="PTHR43017:SF1">
    <property type="entry name" value="ACETYLTRANSFERASE YJL218W-RELATED"/>
    <property type="match status" value="1"/>
</dbReference>
<dbReference type="SUPFAM" id="SSF51161">
    <property type="entry name" value="Trimeric LpxA-like enzymes"/>
    <property type="match status" value="1"/>
</dbReference>
<keyword evidence="3" id="KW-1185">Reference proteome</keyword>
<evidence type="ECO:0000313" key="2">
    <source>
        <dbReference type="EMBL" id="MDM8267377.1"/>
    </source>
</evidence>
<reference evidence="3" key="1">
    <citation type="submission" date="2023-06" db="EMBL/GenBank/DDBJ databases">
        <title>Identification and characterization of horizontal gene transfer across gut microbiota members of farm animals based on homology search.</title>
        <authorList>
            <person name="Zeman M."/>
            <person name="Kubasova T."/>
            <person name="Jahodarova E."/>
            <person name="Nykrynova M."/>
            <person name="Rychlik I."/>
        </authorList>
    </citation>
    <scope>NUCLEOTIDE SEQUENCE [LARGE SCALE GENOMIC DNA]</scope>
    <source>
        <strain evidence="3">161_Gplus</strain>
    </source>
</reference>
<dbReference type="Pfam" id="PF00132">
    <property type="entry name" value="Hexapep"/>
    <property type="match status" value="1"/>
</dbReference>
<comment type="similarity">
    <text evidence="1">Belongs to the transferase hexapeptide repeat family.</text>
</comment>
<organism evidence="2 3">
    <name type="scientific">Limosilactobacillus pontis</name>
    <dbReference type="NCBI Taxonomy" id="35787"/>
    <lineage>
        <taxon>Bacteria</taxon>
        <taxon>Bacillati</taxon>
        <taxon>Bacillota</taxon>
        <taxon>Bacilli</taxon>
        <taxon>Lactobacillales</taxon>
        <taxon>Lactobacillaceae</taxon>
        <taxon>Limosilactobacillus</taxon>
    </lineage>
</organism>
<name>A0ABT7V229_9LACO</name>
<dbReference type="Proteomes" id="UP001529343">
    <property type="component" value="Unassembled WGS sequence"/>
</dbReference>
<keyword evidence="1" id="KW-0012">Acyltransferase</keyword>